<dbReference type="SUPFAM" id="SSF52768">
    <property type="entry name" value="Arginase/deacetylase"/>
    <property type="match status" value="1"/>
</dbReference>
<dbReference type="PANTHER" id="PTHR10625">
    <property type="entry name" value="HISTONE DEACETYLASE HDAC1-RELATED"/>
    <property type="match status" value="1"/>
</dbReference>
<dbReference type="InterPro" id="IPR023696">
    <property type="entry name" value="Ureohydrolase_dom_sf"/>
</dbReference>
<sequence length="369" mass="39903">MTRKTGLVWHEIYMWHDTGTHAGVLPAGNPIQPGTHAENPETKRRFKNLLEVSGLYDQLVRIDPKPATDEQILRAHTPAYINRLKEESALPKGGDAGMLTPFGPGGFEIAALSAGGVIAAVDAVLDGKADNAYALVRPPGHHAEPDMGKGFCLLANAAIAGLHALEARGLKRIAYVDWDVHHGNGTERVFWEDPRALTISVHQDRNFPPDTGDMTDTGGGEGEDYNINIPLPAGSGVGAYEAVFDRVIIPALRAFKPDMIFVPSGFDAGAHDPLGRMMMHSEGYRSLTHKMRTIAEELCGGRLVMSHEGGYNAPTVPFYGLAVMEELSGIKTAVDDPFMPLFEGMGGQTLQPHQEAVITEACKLVERLK</sequence>
<dbReference type="PRINTS" id="PR01270">
    <property type="entry name" value="HDASUPER"/>
</dbReference>
<evidence type="ECO:0000256" key="1">
    <source>
        <dbReference type="ARBA" id="ARBA00005947"/>
    </source>
</evidence>
<feature type="domain" description="Histone deacetylase" evidence="2">
    <location>
        <begin position="36"/>
        <end position="316"/>
    </location>
</feature>
<accession>A0ABV7D462</accession>
<dbReference type="RefSeq" id="WP_194215379.1">
    <property type="nucleotide sequence ID" value="NZ_CP061205.1"/>
</dbReference>
<proteinExistence type="inferred from homology"/>
<dbReference type="Pfam" id="PF00850">
    <property type="entry name" value="Hist_deacetyl"/>
    <property type="match status" value="1"/>
</dbReference>
<protein>
    <submittedName>
        <fullName evidence="3">Class II histone deacetylase</fullName>
    </submittedName>
</protein>
<name>A0ABV7D462_9PROT</name>
<evidence type="ECO:0000313" key="3">
    <source>
        <dbReference type="EMBL" id="MFC3051963.1"/>
    </source>
</evidence>
<dbReference type="InterPro" id="IPR000286">
    <property type="entry name" value="HDACs"/>
</dbReference>
<dbReference type="EMBL" id="JBHRSL010000006">
    <property type="protein sequence ID" value="MFC3051963.1"/>
    <property type="molecule type" value="Genomic_DNA"/>
</dbReference>
<keyword evidence="4" id="KW-1185">Reference proteome</keyword>
<dbReference type="Gene3D" id="3.40.800.20">
    <property type="entry name" value="Histone deacetylase domain"/>
    <property type="match status" value="1"/>
</dbReference>
<dbReference type="CDD" id="cd09996">
    <property type="entry name" value="HDAC_classII_1"/>
    <property type="match status" value="1"/>
</dbReference>
<dbReference type="Proteomes" id="UP001595444">
    <property type="component" value="Unassembled WGS sequence"/>
</dbReference>
<dbReference type="InterPro" id="IPR037138">
    <property type="entry name" value="His_deacetylse_dom_sf"/>
</dbReference>
<reference evidence="4" key="1">
    <citation type="journal article" date="2019" name="Int. J. Syst. Evol. Microbiol.">
        <title>The Global Catalogue of Microorganisms (GCM) 10K type strain sequencing project: providing services to taxonomists for standard genome sequencing and annotation.</title>
        <authorList>
            <consortium name="The Broad Institute Genomics Platform"/>
            <consortium name="The Broad Institute Genome Sequencing Center for Infectious Disease"/>
            <person name="Wu L."/>
            <person name="Ma J."/>
        </authorList>
    </citation>
    <scope>NUCLEOTIDE SEQUENCE [LARGE SCALE GENOMIC DNA]</scope>
    <source>
        <strain evidence="4">KCTC 62164</strain>
    </source>
</reference>
<comment type="similarity">
    <text evidence="1">Belongs to the histone deacetylase family.</text>
</comment>
<organism evidence="3 4">
    <name type="scientific">Kordiimonas pumila</name>
    <dbReference type="NCBI Taxonomy" id="2161677"/>
    <lineage>
        <taxon>Bacteria</taxon>
        <taxon>Pseudomonadati</taxon>
        <taxon>Pseudomonadota</taxon>
        <taxon>Alphaproteobacteria</taxon>
        <taxon>Kordiimonadales</taxon>
        <taxon>Kordiimonadaceae</taxon>
        <taxon>Kordiimonas</taxon>
    </lineage>
</organism>
<evidence type="ECO:0000313" key="4">
    <source>
        <dbReference type="Proteomes" id="UP001595444"/>
    </source>
</evidence>
<comment type="caution">
    <text evidence="3">The sequence shown here is derived from an EMBL/GenBank/DDBJ whole genome shotgun (WGS) entry which is preliminary data.</text>
</comment>
<evidence type="ECO:0000259" key="2">
    <source>
        <dbReference type="Pfam" id="PF00850"/>
    </source>
</evidence>
<dbReference type="InterPro" id="IPR023801">
    <property type="entry name" value="His_deacetylse_dom"/>
</dbReference>
<dbReference type="PANTHER" id="PTHR10625:SF31">
    <property type="entry name" value="HISTONE DEACETYLASE DOMAIN-CONTAINING PROTEIN"/>
    <property type="match status" value="1"/>
</dbReference>
<gene>
    <name evidence="3" type="ORF">ACFOKA_08600</name>
</gene>